<dbReference type="SUPFAM" id="SSF55846">
    <property type="entry name" value="N-acetylmuramoyl-L-alanine amidase-like"/>
    <property type="match status" value="1"/>
</dbReference>
<keyword evidence="5" id="KW-0732">Signal</keyword>
<feature type="signal peptide" evidence="5">
    <location>
        <begin position="1"/>
        <end position="23"/>
    </location>
</feature>
<dbReference type="InterPro" id="IPR051206">
    <property type="entry name" value="NAMLAA_amidase_2"/>
</dbReference>
<dbReference type="EMBL" id="LDJI01000020">
    <property type="protein sequence ID" value="KRG63705.1"/>
    <property type="molecule type" value="Genomic_DNA"/>
</dbReference>
<dbReference type="InterPro" id="IPR036505">
    <property type="entry name" value="Amidase/PGRP_sf"/>
</dbReference>
<evidence type="ECO:0000256" key="2">
    <source>
        <dbReference type="ARBA" id="ARBA00011901"/>
    </source>
</evidence>
<evidence type="ECO:0000313" key="7">
    <source>
        <dbReference type="EMBL" id="KRG63705.1"/>
    </source>
</evidence>
<accession>A0A0R0C1L6</accession>
<dbReference type="GO" id="GO:0009253">
    <property type="term" value="P:peptidoglycan catabolic process"/>
    <property type="evidence" value="ECO:0007669"/>
    <property type="project" value="InterPro"/>
</dbReference>
<keyword evidence="4" id="KW-0961">Cell wall biogenesis/degradation</keyword>
<evidence type="ECO:0000259" key="6">
    <source>
        <dbReference type="SMART" id="SM00644"/>
    </source>
</evidence>
<dbReference type="GO" id="GO:0009254">
    <property type="term" value="P:peptidoglycan turnover"/>
    <property type="evidence" value="ECO:0007669"/>
    <property type="project" value="TreeGrafter"/>
</dbReference>
<dbReference type="Proteomes" id="UP000050864">
    <property type="component" value="Unassembled WGS sequence"/>
</dbReference>
<dbReference type="GO" id="GO:0071555">
    <property type="term" value="P:cell wall organization"/>
    <property type="evidence" value="ECO:0007669"/>
    <property type="project" value="UniProtKB-KW"/>
</dbReference>
<organism evidence="7 8">
    <name type="scientific">Stenotrophomonas humi</name>
    <dbReference type="NCBI Taxonomy" id="405444"/>
    <lineage>
        <taxon>Bacteria</taxon>
        <taxon>Pseudomonadati</taxon>
        <taxon>Pseudomonadota</taxon>
        <taxon>Gammaproteobacteria</taxon>
        <taxon>Lysobacterales</taxon>
        <taxon>Lysobacteraceae</taxon>
        <taxon>Stenotrophomonas</taxon>
    </lineage>
</organism>
<evidence type="ECO:0000256" key="4">
    <source>
        <dbReference type="ARBA" id="ARBA00023316"/>
    </source>
</evidence>
<evidence type="ECO:0000313" key="8">
    <source>
        <dbReference type="Proteomes" id="UP000050864"/>
    </source>
</evidence>
<dbReference type="RefSeq" id="WP_057633971.1">
    <property type="nucleotide sequence ID" value="NZ_LDJI01000020.1"/>
</dbReference>
<dbReference type="PROSITE" id="PS51257">
    <property type="entry name" value="PROKAR_LIPOPROTEIN"/>
    <property type="match status" value="1"/>
</dbReference>
<comment type="caution">
    <text evidence="7">The sequence shown here is derived from an EMBL/GenBank/DDBJ whole genome shotgun (WGS) entry which is preliminary data.</text>
</comment>
<keyword evidence="8" id="KW-1185">Reference proteome</keyword>
<protein>
    <recommendedName>
        <fullName evidence="2">N-acetylmuramoyl-L-alanine amidase</fullName>
        <ecNumber evidence="2">3.5.1.28</ecNumber>
    </recommendedName>
</protein>
<evidence type="ECO:0000256" key="1">
    <source>
        <dbReference type="ARBA" id="ARBA00001561"/>
    </source>
</evidence>
<dbReference type="Pfam" id="PF01510">
    <property type="entry name" value="Amidase_2"/>
    <property type="match status" value="1"/>
</dbReference>
<dbReference type="InterPro" id="IPR002502">
    <property type="entry name" value="Amidase_domain"/>
</dbReference>
<dbReference type="AlphaFoldDB" id="A0A0R0C1L6"/>
<comment type="catalytic activity">
    <reaction evidence="1">
        <text>Hydrolyzes the link between N-acetylmuramoyl residues and L-amino acid residues in certain cell-wall glycopeptides.</text>
        <dbReference type="EC" id="3.5.1.28"/>
    </reaction>
</comment>
<sequence>MPPMNHKLLLPLALVAALTACTSAPVRNPLAQWVPSPNHNARSPVIIVLHHTEQDSVQESLDTLRSANSGGKVSSHYLVGRDGDLYQLVADSERAWHAGGGRWGSITDLNSASLGIEIDNNGHSPFTQPQIATLLRLLDDLCARYNIPRNQIIGHADLAPTRKADPSRFFPWQQLAEAGFGIWPDAAHGPAPEGFDRWMALQALGYPLDDRAAAARAFHRRFRGSDTLPAELDIEDARILHSLLLQKQ</sequence>
<keyword evidence="3" id="KW-0378">Hydrolase</keyword>
<dbReference type="EC" id="3.5.1.28" evidence="2"/>
<feature type="domain" description="N-acetylmuramoyl-L-alanine amidase" evidence="6">
    <location>
        <begin position="34"/>
        <end position="167"/>
    </location>
</feature>
<gene>
    <name evidence="7" type="ORF">ABB26_10845</name>
</gene>
<dbReference type="PATRIC" id="fig|405444.3.peg.1251"/>
<dbReference type="Gene3D" id="3.40.80.10">
    <property type="entry name" value="Peptidoglycan recognition protein-like"/>
    <property type="match status" value="1"/>
</dbReference>
<proteinExistence type="predicted"/>
<dbReference type="SMART" id="SM00644">
    <property type="entry name" value="Ami_2"/>
    <property type="match status" value="1"/>
</dbReference>
<name>A0A0R0C1L6_9GAMM</name>
<evidence type="ECO:0000256" key="3">
    <source>
        <dbReference type="ARBA" id="ARBA00022801"/>
    </source>
</evidence>
<feature type="chain" id="PRO_5006393373" description="N-acetylmuramoyl-L-alanine amidase" evidence="5">
    <location>
        <begin position="24"/>
        <end position="248"/>
    </location>
</feature>
<dbReference type="CDD" id="cd06583">
    <property type="entry name" value="PGRP"/>
    <property type="match status" value="1"/>
</dbReference>
<dbReference type="STRING" id="405444.ABB26_10845"/>
<dbReference type="PANTHER" id="PTHR30417:SF1">
    <property type="entry name" value="N-ACETYLMURAMOYL-L-ALANINE AMIDASE AMID"/>
    <property type="match status" value="1"/>
</dbReference>
<dbReference type="OrthoDB" id="9794842at2"/>
<dbReference type="GO" id="GO:0019867">
    <property type="term" value="C:outer membrane"/>
    <property type="evidence" value="ECO:0007669"/>
    <property type="project" value="TreeGrafter"/>
</dbReference>
<dbReference type="PANTHER" id="PTHR30417">
    <property type="entry name" value="N-ACETYLMURAMOYL-L-ALANINE AMIDASE AMID"/>
    <property type="match status" value="1"/>
</dbReference>
<dbReference type="GO" id="GO:0008745">
    <property type="term" value="F:N-acetylmuramoyl-L-alanine amidase activity"/>
    <property type="evidence" value="ECO:0007669"/>
    <property type="project" value="UniProtKB-EC"/>
</dbReference>
<evidence type="ECO:0000256" key="5">
    <source>
        <dbReference type="SAM" id="SignalP"/>
    </source>
</evidence>
<reference evidence="7 8" key="1">
    <citation type="submission" date="2015-05" db="EMBL/GenBank/DDBJ databases">
        <title>Genome sequencing and analysis of members of genus Stenotrophomonas.</title>
        <authorList>
            <person name="Patil P.P."/>
            <person name="Midha S."/>
            <person name="Patil P.B."/>
        </authorList>
    </citation>
    <scope>NUCLEOTIDE SEQUENCE [LARGE SCALE GENOMIC DNA]</scope>
    <source>
        <strain evidence="7 8">DSM 18929</strain>
    </source>
</reference>